<evidence type="ECO:0000313" key="2">
    <source>
        <dbReference type="Proteomes" id="UP000215224"/>
    </source>
</evidence>
<protein>
    <recommendedName>
        <fullName evidence="3">Lipoprotein</fullName>
    </recommendedName>
</protein>
<gene>
    <name evidence="1" type="ORF">BC6307_14315</name>
</gene>
<dbReference type="AlphaFoldDB" id="A0A223KSA6"/>
<dbReference type="PROSITE" id="PS51257">
    <property type="entry name" value="PROKAR_LIPOPROTEIN"/>
    <property type="match status" value="1"/>
</dbReference>
<proteinExistence type="predicted"/>
<dbReference type="RefSeq" id="WP_235858088.1">
    <property type="nucleotide sequence ID" value="NZ_CP018866.1"/>
</dbReference>
<dbReference type="KEGG" id="bcoh:BC6307_14315"/>
<name>A0A223KSA6_9BACI</name>
<evidence type="ECO:0000313" key="1">
    <source>
        <dbReference type="EMBL" id="AST92381.1"/>
    </source>
</evidence>
<dbReference type="EMBL" id="CP018866">
    <property type="protein sequence ID" value="AST92381.1"/>
    <property type="molecule type" value="Genomic_DNA"/>
</dbReference>
<organism evidence="1 2">
    <name type="scientific">Sutcliffiella cohnii</name>
    <dbReference type="NCBI Taxonomy" id="33932"/>
    <lineage>
        <taxon>Bacteria</taxon>
        <taxon>Bacillati</taxon>
        <taxon>Bacillota</taxon>
        <taxon>Bacilli</taxon>
        <taxon>Bacillales</taxon>
        <taxon>Bacillaceae</taxon>
        <taxon>Sutcliffiella</taxon>
    </lineage>
</organism>
<dbReference type="STRING" id="1314751.GCA_001591425_01602"/>
<reference evidence="1 2" key="1">
    <citation type="submission" date="2016-12" db="EMBL/GenBank/DDBJ databases">
        <title>The whole genome sequencing and assembly of Bacillus cohnii DSM 6307T strain.</title>
        <authorList>
            <person name="Lee Y.-J."/>
            <person name="Yi H."/>
            <person name="Bahn Y.-S."/>
            <person name="Kim J.F."/>
            <person name="Lee D.-W."/>
        </authorList>
    </citation>
    <scope>NUCLEOTIDE SEQUENCE [LARGE SCALE GENOMIC DNA]</scope>
    <source>
        <strain evidence="1 2">DSM 6307</strain>
    </source>
</reference>
<sequence>MKSFMKIFVFPILIVALIGCTNETKQFDPNDLERVDVLITEENIGDTTTIMEAEKLKALKEVFANIVWQENVKAQMARKEDVKATLFFKTEQNSPERLVEYFIWFNENDVSTTIIDRENNSYGTLSTEDTKILKDMLLNY</sequence>
<accession>A0A223KSA6</accession>
<evidence type="ECO:0008006" key="3">
    <source>
        <dbReference type="Google" id="ProtNLM"/>
    </source>
</evidence>
<dbReference type="Proteomes" id="UP000215224">
    <property type="component" value="Chromosome"/>
</dbReference>
<keyword evidence="2" id="KW-1185">Reference proteome</keyword>